<feature type="transmembrane region" description="Helical" evidence="1">
    <location>
        <begin position="230"/>
        <end position="253"/>
    </location>
</feature>
<feature type="transmembrane region" description="Helical" evidence="1">
    <location>
        <begin position="69"/>
        <end position="87"/>
    </location>
</feature>
<dbReference type="AlphaFoldDB" id="A0A845A042"/>
<sequence>MDNTAAPAPAPLHPLTTFQRVVRFPLVALVLGLLVFAVLMAAVFGVLGVVAAVAGVAENDTPPAWLADYVLSILLTVGSVLLLKIAVRHLGEEPRDDLPFDARSRDFGWGILFAGLLMSAIVGVTALLGGYRIDGWGGSTSLAFIILSAGFQAAFFEEILFRGVIFRFVEAFAGSWVALLVSALLFGLVHWSNPNGTLLAALAIAIEAGVLLGGAYMLTRNLWLAIGLHWGWNVVQAYIWDVAVSGIAVDGMLDARPAGDPLISGGSFGLESSVVAMVLATGTGLWLVWMAAQRGHVVQPWWVRRRRGLSLPASSAPLAPMQAKPVQA</sequence>
<feature type="transmembrane region" description="Helical" evidence="1">
    <location>
        <begin position="26"/>
        <end position="57"/>
    </location>
</feature>
<feature type="transmembrane region" description="Helical" evidence="1">
    <location>
        <begin position="273"/>
        <end position="292"/>
    </location>
</feature>
<keyword evidence="3" id="KW-0645">Protease</keyword>
<feature type="transmembrane region" description="Helical" evidence="1">
    <location>
        <begin position="135"/>
        <end position="156"/>
    </location>
</feature>
<dbReference type="PANTHER" id="PTHR39430:SF1">
    <property type="entry name" value="PROTEASE"/>
    <property type="match status" value="1"/>
</dbReference>
<accession>A0A845A042</accession>
<reference evidence="3 4" key="1">
    <citation type="submission" date="2019-12" db="EMBL/GenBank/DDBJ databases">
        <title>Genomic-based taxomic classification of the family Erythrobacteraceae.</title>
        <authorList>
            <person name="Xu L."/>
        </authorList>
    </citation>
    <scope>NUCLEOTIDE SEQUENCE [LARGE SCALE GENOMIC DNA]</scope>
    <source>
        <strain evidence="3 4">RC4-10-4</strain>
    </source>
</reference>
<dbReference type="RefSeq" id="WP_131452782.1">
    <property type="nucleotide sequence ID" value="NZ_BMJK01000001.1"/>
</dbReference>
<feature type="domain" description="CAAX prenyl protease 2/Lysostaphin resistance protein A-like" evidence="2">
    <location>
        <begin position="141"/>
        <end position="235"/>
    </location>
</feature>
<dbReference type="GO" id="GO:0080120">
    <property type="term" value="P:CAAX-box protein maturation"/>
    <property type="evidence" value="ECO:0007669"/>
    <property type="project" value="UniProtKB-ARBA"/>
</dbReference>
<name>A0A845A042_9SPHN</name>
<feature type="transmembrane region" description="Helical" evidence="1">
    <location>
        <begin position="168"/>
        <end position="191"/>
    </location>
</feature>
<evidence type="ECO:0000259" key="2">
    <source>
        <dbReference type="Pfam" id="PF02517"/>
    </source>
</evidence>
<feature type="transmembrane region" description="Helical" evidence="1">
    <location>
        <begin position="107"/>
        <end position="129"/>
    </location>
</feature>
<dbReference type="GO" id="GO:0008237">
    <property type="term" value="F:metallopeptidase activity"/>
    <property type="evidence" value="ECO:0007669"/>
    <property type="project" value="UniProtKB-KW"/>
</dbReference>
<keyword evidence="1" id="KW-1133">Transmembrane helix</keyword>
<keyword evidence="1" id="KW-0812">Transmembrane</keyword>
<dbReference type="EMBL" id="WTYH01000001">
    <property type="protein sequence ID" value="MXO93515.1"/>
    <property type="molecule type" value="Genomic_DNA"/>
</dbReference>
<comment type="caution">
    <text evidence="3">The sequence shown here is derived from an EMBL/GenBank/DDBJ whole genome shotgun (WGS) entry which is preliminary data.</text>
</comment>
<dbReference type="InterPro" id="IPR003675">
    <property type="entry name" value="Rce1/LyrA-like_dom"/>
</dbReference>
<dbReference type="GO" id="GO:0004175">
    <property type="term" value="F:endopeptidase activity"/>
    <property type="evidence" value="ECO:0007669"/>
    <property type="project" value="UniProtKB-ARBA"/>
</dbReference>
<keyword evidence="1" id="KW-0472">Membrane</keyword>
<protein>
    <submittedName>
        <fullName evidence="3">CPBP family intramembrane metalloprotease</fullName>
    </submittedName>
</protein>
<dbReference type="PANTHER" id="PTHR39430">
    <property type="entry name" value="MEMBRANE-ASSOCIATED PROTEASE-RELATED"/>
    <property type="match status" value="1"/>
</dbReference>
<keyword evidence="3" id="KW-0482">Metalloprotease</keyword>
<evidence type="ECO:0000313" key="3">
    <source>
        <dbReference type="EMBL" id="MXO93515.1"/>
    </source>
</evidence>
<evidence type="ECO:0000256" key="1">
    <source>
        <dbReference type="SAM" id="Phobius"/>
    </source>
</evidence>
<dbReference type="Pfam" id="PF02517">
    <property type="entry name" value="Rce1-like"/>
    <property type="match status" value="1"/>
</dbReference>
<proteinExistence type="predicted"/>
<dbReference type="Proteomes" id="UP000460626">
    <property type="component" value="Unassembled WGS sequence"/>
</dbReference>
<keyword evidence="4" id="KW-1185">Reference proteome</keyword>
<gene>
    <name evidence="3" type="ORF">GRI62_07840</name>
</gene>
<dbReference type="OrthoDB" id="193898at2"/>
<organism evidence="3 4">
    <name type="scientific">Aurantiacibacter arachoides</name>
    <dbReference type="NCBI Taxonomy" id="1850444"/>
    <lineage>
        <taxon>Bacteria</taxon>
        <taxon>Pseudomonadati</taxon>
        <taxon>Pseudomonadota</taxon>
        <taxon>Alphaproteobacteria</taxon>
        <taxon>Sphingomonadales</taxon>
        <taxon>Erythrobacteraceae</taxon>
        <taxon>Aurantiacibacter</taxon>
    </lineage>
</organism>
<keyword evidence="3" id="KW-0378">Hydrolase</keyword>
<dbReference type="GO" id="GO:0006508">
    <property type="term" value="P:proteolysis"/>
    <property type="evidence" value="ECO:0007669"/>
    <property type="project" value="UniProtKB-KW"/>
</dbReference>
<feature type="transmembrane region" description="Helical" evidence="1">
    <location>
        <begin position="197"/>
        <end position="218"/>
    </location>
</feature>
<evidence type="ECO:0000313" key="4">
    <source>
        <dbReference type="Proteomes" id="UP000460626"/>
    </source>
</evidence>